<protein>
    <submittedName>
        <fullName evidence="1">Uncharacterized protein</fullName>
    </submittedName>
</protein>
<name>A0A4C1UDQ2_EUMVA</name>
<dbReference type="Proteomes" id="UP000299102">
    <property type="component" value="Unassembled WGS sequence"/>
</dbReference>
<evidence type="ECO:0000313" key="1">
    <source>
        <dbReference type="EMBL" id="GBP24054.1"/>
    </source>
</evidence>
<accession>A0A4C1UDQ2</accession>
<sequence>MYSVAESYQFNPIHISGTSSPVYSRLGERLKIDCIIQGDGTMYRNWKYTSGVRIRRRKGPAGRRSNAIMRYEYFSVSARRPRRRTYKSVTRIGVNRCKMRAYCNIFFDVTTS</sequence>
<evidence type="ECO:0000313" key="2">
    <source>
        <dbReference type="Proteomes" id="UP000299102"/>
    </source>
</evidence>
<keyword evidence="2" id="KW-1185">Reference proteome</keyword>
<reference evidence="1 2" key="1">
    <citation type="journal article" date="2019" name="Commun. Biol.">
        <title>The bagworm genome reveals a unique fibroin gene that provides high tensile strength.</title>
        <authorList>
            <person name="Kono N."/>
            <person name="Nakamura H."/>
            <person name="Ohtoshi R."/>
            <person name="Tomita M."/>
            <person name="Numata K."/>
            <person name="Arakawa K."/>
        </authorList>
    </citation>
    <scope>NUCLEOTIDE SEQUENCE [LARGE SCALE GENOMIC DNA]</scope>
</reference>
<proteinExistence type="predicted"/>
<dbReference type="EMBL" id="BGZK01000156">
    <property type="protein sequence ID" value="GBP24054.1"/>
    <property type="molecule type" value="Genomic_DNA"/>
</dbReference>
<organism evidence="1 2">
    <name type="scientific">Eumeta variegata</name>
    <name type="common">Bagworm moth</name>
    <name type="synonym">Eumeta japonica</name>
    <dbReference type="NCBI Taxonomy" id="151549"/>
    <lineage>
        <taxon>Eukaryota</taxon>
        <taxon>Metazoa</taxon>
        <taxon>Ecdysozoa</taxon>
        <taxon>Arthropoda</taxon>
        <taxon>Hexapoda</taxon>
        <taxon>Insecta</taxon>
        <taxon>Pterygota</taxon>
        <taxon>Neoptera</taxon>
        <taxon>Endopterygota</taxon>
        <taxon>Lepidoptera</taxon>
        <taxon>Glossata</taxon>
        <taxon>Ditrysia</taxon>
        <taxon>Tineoidea</taxon>
        <taxon>Psychidae</taxon>
        <taxon>Oiketicinae</taxon>
        <taxon>Eumeta</taxon>
    </lineage>
</organism>
<gene>
    <name evidence="1" type="ORF">EVAR_10155_1</name>
</gene>
<comment type="caution">
    <text evidence="1">The sequence shown here is derived from an EMBL/GenBank/DDBJ whole genome shotgun (WGS) entry which is preliminary data.</text>
</comment>
<dbReference type="AlphaFoldDB" id="A0A4C1UDQ2"/>